<dbReference type="PRINTS" id="PR00355">
    <property type="entry name" value="ADRENODOXIN"/>
</dbReference>
<organism evidence="8 9">
    <name type="scientific">Bradyrhizobium aeschynomenes</name>
    <dbReference type="NCBI Taxonomy" id="2734909"/>
    <lineage>
        <taxon>Bacteria</taxon>
        <taxon>Pseudomonadati</taxon>
        <taxon>Pseudomonadota</taxon>
        <taxon>Alphaproteobacteria</taxon>
        <taxon>Hyphomicrobiales</taxon>
        <taxon>Nitrobacteraceae</taxon>
        <taxon>Bradyrhizobium</taxon>
    </lineage>
</organism>
<proteinExistence type="inferred from homology"/>
<accession>A0ABX2CBC7</accession>
<feature type="domain" description="2Fe-2S ferredoxin-type" evidence="7">
    <location>
        <begin position="2"/>
        <end position="106"/>
    </location>
</feature>
<gene>
    <name evidence="8" type="ORF">HL667_11095</name>
</gene>
<comment type="caution">
    <text evidence="8">The sequence shown here is derived from an EMBL/GenBank/DDBJ whole genome shotgun (WGS) entry which is preliminary data.</text>
</comment>
<keyword evidence="3" id="KW-0479">Metal-binding</keyword>
<comment type="similarity">
    <text evidence="1">Belongs to the adrenodoxin/putidaredoxin family.</text>
</comment>
<evidence type="ECO:0000256" key="4">
    <source>
        <dbReference type="ARBA" id="ARBA00023004"/>
    </source>
</evidence>
<dbReference type="PROSITE" id="PS51085">
    <property type="entry name" value="2FE2S_FER_2"/>
    <property type="match status" value="1"/>
</dbReference>
<dbReference type="EMBL" id="JABFDN010000003">
    <property type="protein sequence ID" value="NPU65541.1"/>
    <property type="molecule type" value="Genomic_DNA"/>
</dbReference>
<keyword evidence="2" id="KW-0001">2Fe-2S</keyword>
<evidence type="ECO:0000256" key="3">
    <source>
        <dbReference type="ARBA" id="ARBA00022723"/>
    </source>
</evidence>
<evidence type="ECO:0000313" key="9">
    <source>
        <dbReference type="Proteomes" id="UP000886476"/>
    </source>
</evidence>
<dbReference type="PANTHER" id="PTHR23426">
    <property type="entry name" value="FERREDOXIN/ADRENODOXIN"/>
    <property type="match status" value="1"/>
</dbReference>
<dbReference type="InterPro" id="IPR012675">
    <property type="entry name" value="Beta-grasp_dom_sf"/>
</dbReference>
<dbReference type="PANTHER" id="PTHR23426:SF65">
    <property type="entry name" value="FERREDOXIN-2, MITOCHONDRIAL"/>
    <property type="match status" value="1"/>
</dbReference>
<evidence type="ECO:0000313" key="8">
    <source>
        <dbReference type="EMBL" id="NPU65541.1"/>
    </source>
</evidence>
<dbReference type="InterPro" id="IPR001041">
    <property type="entry name" value="2Fe-2S_ferredoxin-type"/>
</dbReference>
<dbReference type="Gene3D" id="3.10.20.30">
    <property type="match status" value="1"/>
</dbReference>
<comment type="cofactor">
    <cofactor evidence="6">
        <name>[2Fe-2S] cluster</name>
        <dbReference type="ChEBI" id="CHEBI:190135"/>
    </cofactor>
</comment>
<dbReference type="Proteomes" id="UP000886476">
    <property type="component" value="Unassembled WGS sequence"/>
</dbReference>
<evidence type="ECO:0000256" key="1">
    <source>
        <dbReference type="ARBA" id="ARBA00010914"/>
    </source>
</evidence>
<protein>
    <submittedName>
        <fullName evidence="8">2Fe-2S iron-sulfur cluster binding domain-containing protein</fullName>
    </submittedName>
</protein>
<dbReference type="RefSeq" id="WP_172110639.1">
    <property type="nucleotide sequence ID" value="NZ_JABFDN010000003.1"/>
</dbReference>
<dbReference type="InterPro" id="IPR036010">
    <property type="entry name" value="2Fe-2S_ferredoxin-like_sf"/>
</dbReference>
<keyword evidence="5" id="KW-0411">Iron-sulfur</keyword>
<keyword evidence="4" id="KW-0408">Iron</keyword>
<evidence type="ECO:0000256" key="5">
    <source>
        <dbReference type="ARBA" id="ARBA00023014"/>
    </source>
</evidence>
<name>A0ABX2CBC7_9BRAD</name>
<reference evidence="8" key="1">
    <citation type="submission" date="2020-05" db="EMBL/GenBank/DDBJ databases">
        <title>Nod-independent and nitrogen-fixing Bradyrhizobium aeschynomene sp. nov. isolated from nodules of Aeschynomene indica.</title>
        <authorList>
            <person name="Zhang Z."/>
        </authorList>
    </citation>
    <scope>NUCLEOTIDE SEQUENCE</scope>
    <source>
        <strain evidence="8">83012</strain>
    </source>
</reference>
<dbReference type="Pfam" id="PF00111">
    <property type="entry name" value="Fer2"/>
    <property type="match status" value="1"/>
</dbReference>
<evidence type="ECO:0000259" key="7">
    <source>
        <dbReference type="PROSITE" id="PS51085"/>
    </source>
</evidence>
<keyword evidence="9" id="KW-1185">Reference proteome</keyword>
<dbReference type="CDD" id="cd00207">
    <property type="entry name" value="fer2"/>
    <property type="match status" value="1"/>
</dbReference>
<dbReference type="InterPro" id="IPR001055">
    <property type="entry name" value="Adrenodoxin-like"/>
</dbReference>
<dbReference type="SUPFAM" id="SSF54292">
    <property type="entry name" value="2Fe-2S ferredoxin-like"/>
    <property type="match status" value="1"/>
</dbReference>
<evidence type="ECO:0000256" key="6">
    <source>
        <dbReference type="ARBA" id="ARBA00034078"/>
    </source>
</evidence>
<sequence>MPRITFIEPDGTVRTVDAERDESAMQAAKRNSVDGIIGECGGSCICATCHCHVDALWTDRVGPAGDIEADVLEFEATDVRPESRLACQIAITDALDGLKLRVVGRSR</sequence>
<evidence type="ECO:0000256" key="2">
    <source>
        <dbReference type="ARBA" id="ARBA00022714"/>
    </source>
</evidence>